<evidence type="ECO:0000313" key="1">
    <source>
        <dbReference type="EMBL" id="MCR6546740.1"/>
    </source>
</evidence>
<dbReference type="EMBL" id="JANPWE010000010">
    <property type="protein sequence ID" value="MCR6546740.1"/>
    <property type="molecule type" value="Genomic_DNA"/>
</dbReference>
<proteinExistence type="predicted"/>
<dbReference type="InterPro" id="IPR038600">
    <property type="entry name" value="Csn2_sf"/>
</dbReference>
<keyword evidence="2" id="KW-1185">Reference proteome</keyword>
<accession>A0ABT1Y768</accession>
<reference evidence="1 2" key="1">
    <citation type="submission" date="2022-08" db="EMBL/GenBank/DDBJ databases">
        <title>Proteogenomics of the novel Dehalobacterium formicoaceticum strain EZ94 highlights a key role of methyltransferases during anaerobic dichloromethane degradation.</title>
        <authorList>
            <person name="Wasmund K."/>
        </authorList>
    </citation>
    <scope>NUCLEOTIDE SEQUENCE [LARGE SCALE GENOMIC DNA]</scope>
    <source>
        <strain evidence="1 2">EZ94</strain>
    </source>
</reference>
<comment type="caution">
    <text evidence="1">The sequence shown here is derived from an EMBL/GenBank/DDBJ whole genome shotgun (WGS) entry which is preliminary data.</text>
</comment>
<name>A0ABT1Y768_9FIRM</name>
<dbReference type="NCBIfam" id="TIGR01866">
    <property type="entry name" value="cas_Csn2"/>
    <property type="match status" value="1"/>
</dbReference>
<dbReference type="Gene3D" id="3.40.50.11940">
    <property type="match status" value="2"/>
</dbReference>
<sequence length="223" mass="26553">MKLAHPLLERPIVFEENKINVLVIENQKAFSEIVWELMEQINDGEGQFVLSSDLTHLELQKYMDLVIDLFSLDFNQKRIINKVYSKLKMIAVESEYYVDSTGLISEIMRYLEKILQEIHYPLEYNQEMDIGAIFKFADVKIGTDYETIIEKTIDYLTLLQEFIGIKLFVFINLKCYLSDQDLEQLYQFVIYNKYDILLLENTMREKRFQQEKIRIIDGDLCEI</sequence>
<dbReference type="Pfam" id="PF09711">
    <property type="entry name" value="Cas_Csn2"/>
    <property type="match status" value="1"/>
</dbReference>
<dbReference type="Proteomes" id="UP001524944">
    <property type="component" value="Unassembled WGS sequence"/>
</dbReference>
<gene>
    <name evidence="1" type="primary">csn2</name>
    <name evidence="1" type="ORF">NVS47_14675</name>
</gene>
<organism evidence="1 2">
    <name type="scientific">Dehalobacterium formicoaceticum</name>
    <dbReference type="NCBI Taxonomy" id="51515"/>
    <lineage>
        <taxon>Bacteria</taxon>
        <taxon>Bacillati</taxon>
        <taxon>Bacillota</taxon>
        <taxon>Clostridia</taxon>
        <taxon>Eubacteriales</taxon>
        <taxon>Peptococcaceae</taxon>
        <taxon>Dehalobacterium</taxon>
    </lineage>
</organism>
<evidence type="ECO:0000313" key="2">
    <source>
        <dbReference type="Proteomes" id="UP001524944"/>
    </source>
</evidence>
<protein>
    <submittedName>
        <fullName evidence="1">Type II-A CRISPR-associated protein Csn2</fullName>
    </submittedName>
</protein>
<dbReference type="InterPro" id="IPR010146">
    <property type="entry name" value="CRISPR-assoc_prot_Csn2-typ"/>
</dbReference>
<dbReference type="RefSeq" id="WP_089612180.1">
    <property type="nucleotide sequence ID" value="NZ_CP022121.1"/>
</dbReference>
<dbReference type="CDD" id="cd09644">
    <property type="entry name" value="Csn2"/>
    <property type="match status" value="1"/>
</dbReference>